<dbReference type="AlphaFoldDB" id="A0A1R0X015"/>
<accession>A0A1R0X015</accession>
<sequence>MKLTEQQYITLASVVEAADGLELTDSLAFAGAAAYAYRDEHDDRLIIFTYKGKDWLADLQSLLSGQSSMPEEASRFLLKNKGEKDCQVTGYSMGGALALYAAAVNEGIGGVVFDAPGIVNILTAEQRGKLQVKNIVAYNSLVSALGKHNEEIVFAKSGIEETEFLIPDSLWQRYTFDSEGNVIIGEKGNAYALLSKINILTEEHTPVFDAVMSGFGDTVGLTESASDHLGYVIFTLIDQLDVGKVRGALIEIAHKYERMLDAKFSEWRTEMNNIPESFLFDDIRAKFEQLSEAAMLEAAGIAEELNEITQAVLSILLICSPVGDKLMDHVEEWLNKLTNALMERMEKLTNQMTLHLDKVVETTMNQMLKFPELKLDFEF</sequence>
<dbReference type="Proteomes" id="UP000187465">
    <property type="component" value="Unassembled WGS sequence"/>
</dbReference>
<dbReference type="InterPro" id="IPR029058">
    <property type="entry name" value="AB_hydrolase_fold"/>
</dbReference>
<organism evidence="1 2">
    <name type="scientific">Paenibacillus odorifer</name>
    <dbReference type="NCBI Taxonomy" id="189426"/>
    <lineage>
        <taxon>Bacteria</taxon>
        <taxon>Bacillati</taxon>
        <taxon>Bacillota</taxon>
        <taxon>Bacilli</taxon>
        <taxon>Bacillales</taxon>
        <taxon>Paenibacillaceae</taxon>
        <taxon>Paenibacillus</taxon>
    </lineage>
</organism>
<evidence type="ECO:0000313" key="1">
    <source>
        <dbReference type="EMBL" id="OMD25358.1"/>
    </source>
</evidence>
<evidence type="ECO:0008006" key="3">
    <source>
        <dbReference type="Google" id="ProtNLM"/>
    </source>
</evidence>
<reference evidence="1 2" key="1">
    <citation type="submission" date="2016-10" db="EMBL/GenBank/DDBJ databases">
        <title>Paenibacillus species isolates.</title>
        <authorList>
            <person name="Beno S.M."/>
        </authorList>
    </citation>
    <scope>NUCLEOTIDE SEQUENCE [LARGE SCALE GENOMIC DNA]</scope>
    <source>
        <strain evidence="1 2">FSL H7-0604</strain>
    </source>
</reference>
<evidence type="ECO:0000313" key="2">
    <source>
        <dbReference type="Proteomes" id="UP000187465"/>
    </source>
</evidence>
<name>A0A1R0X015_9BACL</name>
<dbReference type="SUPFAM" id="SSF53474">
    <property type="entry name" value="alpha/beta-Hydrolases"/>
    <property type="match status" value="1"/>
</dbReference>
<proteinExistence type="predicted"/>
<dbReference type="EMBL" id="MKQP01000045">
    <property type="protein sequence ID" value="OMD25358.1"/>
    <property type="molecule type" value="Genomic_DNA"/>
</dbReference>
<dbReference type="Gene3D" id="3.40.50.1820">
    <property type="entry name" value="alpha/beta hydrolase"/>
    <property type="match status" value="1"/>
</dbReference>
<protein>
    <recommendedName>
        <fullName evidence="3">Fungal lipase-like domain-containing protein</fullName>
    </recommendedName>
</protein>
<gene>
    <name evidence="1" type="ORF">BJP51_03645</name>
</gene>
<dbReference type="RefSeq" id="WP_036684483.1">
    <property type="nucleotide sequence ID" value="NZ_MKQP01000045.1"/>
</dbReference>
<comment type="caution">
    <text evidence="1">The sequence shown here is derived from an EMBL/GenBank/DDBJ whole genome shotgun (WGS) entry which is preliminary data.</text>
</comment>